<gene>
    <name evidence="1" type="ORF">A3F83_03900</name>
</gene>
<organism evidence="1 2">
    <name type="scientific">Candidatus Glassbacteria bacterium RIFCSPLOWO2_12_FULL_58_11</name>
    <dbReference type="NCBI Taxonomy" id="1817867"/>
    <lineage>
        <taxon>Bacteria</taxon>
        <taxon>Candidatus Glassiibacteriota</taxon>
    </lineage>
</organism>
<dbReference type="STRING" id="1817867.A3F83_03900"/>
<reference evidence="1 2" key="1">
    <citation type="journal article" date="2016" name="Nat. Commun.">
        <title>Thousands of microbial genomes shed light on interconnected biogeochemical processes in an aquifer system.</title>
        <authorList>
            <person name="Anantharaman K."/>
            <person name="Brown C.T."/>
            <person name="Hug L.A."/>
            <person name="Sharon I."/>
            <person name="Castelle C.J."/>
            <person name="Probst A.J."/>
            <person name="Thomas B.C."/>
            <person name="Singh A."/>
            <person name="Wilkins M.J."/>
            <person name="Karaoz U."/>
            <person name="Brodie E.L."/>
            <person name="Williams K.H."/>
            <person name="Hubbard S.S."/>
            <person name="Banfield J.F."/>
        </authorList>
    </citation>
    <scope>NUCLEOTIDE SEQUENCE [LARGE SCALE GENOMIC DNA]</scope>
</reference>
<evidence type="ECO:0000313" key="1">
    <source>
        <dbReference type="EMBL" id="OGG01591.1"/>
    </source>
</evidence>
<accession>A0A1F5YN23</accession>
<evidence type="ECO:0000313" key="2">
    <source>
        <dbReference type="Proteomes" id="UP000179129"/>
    </source>
</evidence>
<sequence>MANTMLDTLRRVCKFHRSKDYYIASRTGEYYIPLERASCWCLLTQGAVGPDDKFVSAGGCNPSRPCFRSQIPE</sequence>
<protein>
    <submittedName>
        <fullName evidence="1">Uncharacterized protein</fullName>
    </submittedName>
</protein>
<dbReference type="EMBL" id="MFIX01000205">
    <property type="protein sequence ID" value="OGG01591.1"/>
    <property type="molecule type" value="Genomic_DNA"/>
</dbReference>
<dbReference type="Proteomes" id="UP000179129">
    <property type="component" value="Unassembled WGS sequence"/>
</dbReference>
<proteinExistence type="predicted"/>
<name>A0A1F5YN23_9BACT</name>
<comment type="caution">
    <text evidence="1">The sequence shown here is derived from an EMBL/GenBank/DDBJ whole genome shotgun (WGS) entry which is preliminary data.</text>
</comment>
<dbReference type="AlphaFoldDB" id="A0A1F5YN23"/>